<dbReference type="PANTHER" id="PTHR44743:SF5">
    <property type="entry name" value="CHAPERONE DNAJ-DOMAIN SUPERFAMILY PROTEIN"/>
    <property type="match status" value="1"/>
</dbReference>
<dbReference type="InParanoid" id="A0A2R6PVH3"/>
<dbReference type="Gene3D" id="1.10.287.110">
    <property type="entry name" value="DnaJ domain"/>
    <property type="match status" value="1"/>
</dbReference>
<feature type="domain" description="J" evidence="2">
    <location>
        <begin position="10"/>
        <end position="81"/>
    </location>
</feature>
<dbReference type="AlphaFoldDB" id="A0A2R6PVH3"/>
<evidence type="ECO:0000313" key="3">
    <source>
        <dbReference type="EMBL" id="PSR96963.1"/>
    </source>
</evidence>
<comment type="caution">
    <text evidence="3">The sequence shown here is derived from an EMBL/GenBank/DDBJ whole genome shotgun (WGS) entry which is preliminary data.</text>
</comment>
<dbReference type="OrthoDB" id="10250354at2759"/>
<keyword evidence="4" id="KW-1185">Reference proteome</keyword>
<reference evidence="3 4" key="1">
    <citation type="submission" date="2017-07" db="EMBL/GenBank/DDBJ databases">
        <title>An improved, manually edited Actinidia chinensis var. chinensis (kiwifruit) genome highlights the challenges associated with draft genomes and gene prediction in plants.</title>
        <authorList>
            <person name="Pilkington S."/>
            <person name="Crowhurst R."/>
            <person name="Hilario E."/>
            <person name="Nardozza S."/>
            <person name="Fraser L."/>
            <person name="Peng Y."/>
            <person name="Gunaseelan K."/>
            <person name="Simpson R."/>
            <person name="Tahir J."/>
            <person name="Deroles S."/>
            <person name="Templeton K."/>
            <person name="Luo Z."/>
            <person name="Davy M."/>
            <person name="Cheng C."/>
            <person name="Mcneilage M."/>
            <person name="Scaglione D."/>
            <person name="Liu Y."/>
            <person name="Zhang Q."/>
            <person name="Datson P."/>
            <person name="De Silva N."/>
            <person name="Gardiner S."/>
            <person name="Bassett H."/>
            <person name="Chagne D."/>
            <person name="Mccallum J."/>
            <person name="Dzierzon H."/>
            <person name="Deng C."/>
            <person name="Wang Y.-Y."/>
            <person name="Barron N."/>
            <person name="Manako K."/>
            <person name="Bowen J."/>
            <person name="Foster T."/>
            <person name="Erridge Z."/>
            <person name="Tiffin H."/>
            <person name="Waite C."/>
            <person name="Davies K."/>
            <person name="Grierson E."/>
            <person name="Laing W."/>
            <person name="Kirk R."/>
            <person name="Chen X."/>
            <person name="Wood M."/>
            <person name="Montefiori M."/>
            <person name="Brummell D."/>
            <person name="Schwinn K."/>
            <person name="Catanach A."/>
            <person name="Fullerton C."/>
            <person name="Li D."/>
            <person name="Meiyalaghan S."/>
            <person name="Nieuwenhuizen N."/>
            <person name="Read N."/>
            <person name="Prakash R."/>
            <person name="Hunter D."/>
            <person name="Zhang H."/>
            <person name="Mckenzie M."/>
            <person name="Knabel M."/>
            <person name="Harris A."/>
            <person name="Allan A."/>
            <person name="Chen A."/>
            <person name="Janssen B."/>
            <person name="Plunkett B."/>
            <person name="Dwamena C."/>
            <person name="Voogd C."/>
            <person name="Leif D."/>
            <person name="Lafferty D."/>
            <person name="Souleyre E."/>
            <person name="Varkonyi-Gasic E."/>
            <person name="Gambi F."/>
            <person name="Hanley J."/>
            <person name="Yao J.-L."/>
            <person name="Cheung J."/>
            <person name="David K."/>
            <person name="Warren B."/>
            <person name="Marsh K."/>
            <person name="Snowden K."/>
            <person name="Lin-Wang K."/>
            <person name="Brian L."/>
            <person name="Martinez-Sanchez M."/>
            <person name="Wang M."/>
            <person name="Ileperuma N."/>
            <person name="Macnee N."/>
            <person name="Campin R."/>
            <person name="Mcatee P."/>
            <person name="Drummond R."/>
            <person name="Espley R."/>
            <person name="Ireland H."/>
            <person name="Wu R."/>
            <person name="Atkinson R."/>
            <person name="Karunairetnam S."/>
            <person name="Bulley S."/>
            <person name="Chunkath S."/>
            <person name="Hanley Z."/>
            <person name="Storey R."/>
            <person name="Thrimawithana A."/>
            <person name="Thomson S."/>
            <person name="David C."/>
            <person name="Testolin R."/>
        </authorList>
    </citation>
    <scope>NUCLEOTIDE SEQUENCE [LARGE SCALE GENOMIC DNA]</scope>
    <source>
        <strain evidence="4">cv. Red5</strain>
        <tissue evidence="3">Young leaf</tissue>
    </source>
</reference>
<organism evidence="3 4">
    <name type="scientific">Actinidia chinensis var. chinensis</name>
    <name type="common">Chinese soft-hair kiwi</name>
    <dbReference type="NCBI Taxonomy" id="1590841"/>
    <lineage>
        <taxon>Eukaryota</taxon>
        <taxon>Viridiplantae</taxon>
        <taxon>Streptophyta</taxon>
        <taxon>Embryophyta</taxon>
        <taxon>Tracheophyta</taxon>
        <taxon>Spermatophyta</taxon>
        <taxon>Magnoliopsida</taxon>
        <taxon>eudicotyledons</taxon>
        <taxon>Gunneridae</taxon>
        <taxon>Pentapetalae</taxon>
        <taxon>asterids</taxon>
        <taxon>Ericales</taxon>
        <taxon>Actinidiaceae</taxon>
        <taxon>Actinidia</taxon>
    </lineage>
</organism>
<feature type="region of interest" description="Disordered" evidence="1">
    <location>
        <begin position="186"/>
        <end position="232"/>
    </location>
</feature>
<reference evidence="4" key="2">
    <citation type="journal article" date="2018" name="BMC Genomics">
        <title>A manually annotated Actinidia chinensis var. chinensis (kiwifruit) genome highlights the challenges associated with draft genomes and gene prediction in plants.</title>
        <authorList>
            <person name="Pilkington S.M."/>
            <person name="Crowhurst R."/>
            <person name="Hilario E."/>
            <person name="Nardozza S."/>
            <person name="Fraser L."/>
            <person name="Peng Y."/>
            <person name="Gunaseelan K."/>
            <person name="Simpson R."/>
            <person name="Tahir J."/>
            <person name="Deroles S.C."/>
            <person name="Templeton K."/>
            <person name="Luo Z."/>
            <person name="Davy M."/>
            <person name="Cheng C."/>
            <person name="McNeilage M."/>
            <person name="Scaglione D."/>
            <person name="Liu Y."/>
            <person name="Zhang Q."/>
            <person name="Datson P."/>
            <person name="De Silva N."/>
            <person name="Gardiner S.E."/>
            <person name="Bassett H."/>
            <person name="Chagne D."/>
            <person name="McCallum J."/>
            <person name="Dzierzon H."/>
            <person name="Deng C."/>
            <person name="Wang Y.Y."/>
            <person name="Barron L."/>
            <person name="Manako K."/>
            <person name="Bowen J."/>
            <person name="Foster T.M."/>
            <person name="Erridge Z.A."/>
            <person name="Tiffin H."/>
            <person name="Waite C.N."/>
            <person name="Davies K.M."/>
            <person name="Grierson E.P."/>
            <person name="Laing W.A."/>
            <person name="Kirk R."/>
            <person name="Chen X."/>
            <person name="Wood M."/>
            <person name="Montefiori M."/>
            <person name="Brummell D.A."/>
            <person name="Schwinn K.E."/>
            <person name="Catanach A."/>
            <person name="Fullerton C."/>
            <person name="Li D."/>
            <person name="Meiyalaghan S."/>
            <person name="Nieuwenhuizen N."/>
            <person name="Read N."/>
            <person name="Prakash R."/>
            <person name="Hunter D."/>
            <person name="Zhang H."/>
            <person name="McKenzie M."/>
            <person name="Knabel M."/>
            <person name="Harris A."/>
            <person name="Allan A.C."/>
            <person name="Gleave A."/>
            <person name="Chen A."/>
            <person name="Janssen B.J."/>
            <person name="Plunkett B."/>
            <person name="Ampomah-Dwamena C."/>
            <person name="Voogd C."/>
            <person name="Leif D."/>
            <person name="Lafferty D."/>
            <person name="Souleyre E.J.F."/>
            <person name="Varkonyi-Gasic E."/>
            <person name="Gambi F."/>
            <person name="Hanley J."/>
            <person name="Yao J.L."/>
            <person name="Cheung J."/>
            <person name="David K.M."/>
            <person name="Warren B."/>
            <person name="Marsh K."/>
            <person name="Snowden K.C."/>
            <person name="Lin-Wang K."/>
            <person name="Brian L."/>
            <person name="Martinez-Sanchez M."/>
            <person name="Wang M."/>
            <person name="Ileperuma N."/>
            <person name="Macnee N."/>
            <person name="Campin R."/>
            <person name="McAtee P."/>
            <person name="Drummond R.S.M."/>
            <person name="Espley R.V."/>
            <person name="Ireland H.S."/>
            <person name="Wu R."/>
            <person name="Atkinson R.G."/>
            <person name="Karunairetnam S."/>
            <person name="Bulley S."/>
            <person name="Chunkath S."/>
            <person name="Hanley Z."/>
            <person name="Storey R."/>
            <person name="Thrimawithana A.H."/>
            <person name="Thomson S."/>
            <person name="David C."/>
            <person name="Testolin R."/>
            <person name="Huang H."/>
            <person name="Hellens R.P."/>
            <person name="Schaffer R.J."/>
        </authorList>
    </citation>
    <scope>NUCLEOTIDE SEQUENCE [LARGE SCALE GENOMIC DNA]</scope>
    <source>
        <strain evidence="4">cv. Red5</strain>
    </source>
</reference>
<dbReference type="SUPFAM" id="SSF46565">
    <property type="entry name" value="Chaperone J-domain"/>
    <property type="match status" value="1"/>
</dbReference>
<feature type="compositionally biased region" description="Basic and acidic residues" evidence="1">
    <location>
        <begin position="186"/>
        <end position="199"/>
    </location>
</feature>
<dbReference type="PRINTS" id="PR00625">
    <property type="entry name" value="JDOMAIN"/>
</dbReference>
<dbReference type="EMBL" id="NKQK01000023">
    <property type="protein sequence ID" value="PSR96963.1"/>
    <property type="molecule type" value="Genomic_DNA"/>
</dbReference>
<gene>
    <name evidence="3" type="ORF">CEY00_Acc27019</name>
</gene>
<proteinExistence type="predicted"/>
<dbReference type="Proteomes" id="UP000241394">
    <property type="component" value="Chromosome LG23"/>
</dbReference>
<accession>A0A2R6PVH3</accession>
<evidence type="ECO:0000259" key="2">
    <source>
        <dbReference type="PROSITE" id="PS50076"/>
    </source>
</evidence>
<dbReference type="SMART" id="SM00271">
    <property type="entry name" value="DnaJ"/>
    <property type="match status" value="1"/>
</dbReference>
<evidence type="ECO:0000256" key="1">
    <source>
        <dbReference type="SAM" id="MobiDB-lite"/>
    </source>
</evidence>
<dbReference type="CDD" id="cd06257">
    <property type="entry name" value="DnaJ"/>
    <property type="match status" value="1"/>
</dbReference>
<dbReference type="OMA" id="AQFHSFC"/>
<feature type="compositionally biased region" description="Polar residues" evidence="1">
    <location>
        <begin position="133"/>
        <end position="154"/>
    </location>
</feature>
<dbReference type="STRING" id="1590841.A0A2R6PVH3"/>
<dbReference type="Gramene" id="PSR96963">
    <property type="protein sequence ID" value="PSR96963"/>
    <property type="gene ID" value="CEY00_Acc27019"/>
</dbReference>
<dbReference type="Pfam" id="PF00226">
    <property type="entry name" value="DnaJ"/>
    <property type="match status" value="1"/>
</dbReference>
<protein>
    <submittedName>
        <fullName evidence="3">DnaJ subfamily C member like</fullName>
    </submittedName>
</protein>
<dbReference type="FunCoup" id="A0A2R6PVH3">
    <property type="interactions" value="13"/>
</dbReference>
<sequence length="232" mass="25873">MAAEEEKRSDFYGVLGLKKECSAAELRNAYKKLALRWHPDRCSASGNSKYVEEAKKKFQAIQEAYSVLSDVNKRFMYDVGVYDCDDDENGMGDFLNEMAVMMTQNMSNKNGEESFEELQELFKEMFQSEAFGSTSQNVTPNSCSRSSYASCNTSNKRDSFEMNSGKAKNGDSSSFDIHFEGFCMGAEHHQNPTGKEARRGIPRGAGNRRHGRKQKVSSGHDISSSANSHISA</sequence>
<dbReference type="InterPro" id="IPR001623">
    <property type="entry name" value="DnaJ_domain"/>
</dbReference>
<name>A0A2R6PVH3_ACTCC</name>
<dbReference type="PANTHER" id="PTHR44743">
    <property type="entry name" value="PUTATIVE, EXPRESSED-RELATED"/>
    <property type="match status" value="1"/>
</dbReference>
<dbReference type="PROSITE" id="PS50076">
    <property type="entry name" value="DNAJ_2"/>
    <property type="match status" value="1"/>
</dbReference>
<feature type="region of interest" description="Disordered" evidence="1">
    <location>
        <begin position="133"/>
        <end position="171"/>
    </location>
</feature>
<feature type="compositionally biased region" description="Basic residues" evidence="1">
    <location>
        <begin position="206"/>
        <end position="215"/>
    </location>
</feature>
<dbReference type="InterPro" id="IPR036869">
    <property type="entry name" value="J_dom_sf"/>
</dbReference>
<feature type="compositionally biased region" description="Polar residues" evidence="1">
    <location>
        <begin position="216"/>
        <end position="232"/>
    </location>
</feature>
<evidence type="ECO:0000313" key="4">
    <source>
        <dbReference type="Proteomes" id="UP000241394"/>
    </source>
</evidence>